<feature type="transmembrane region" description="Helical" evidence="1">
    <location>
        <begin position="43"/>
        <end position="63"/>
    </location>
</feature>
<keyword evidence="3" id="KW-1185">Reference proteome</keyword>
<reference evidence="2 3" key="1">
    <citation type="submission" date="2024-02" db="EMBL/GenBank/DDBJ databases">
        <authorList>
            <person name="Daric V."/>
            <person name="Darras S."/>
        </authorList>
    </citation>
    <scope>NUCLEOTIDE SEQUENCE [LARGE SCALE GENOMIC DNA]</scope>
</reference>
<comment type="caution">
    <text evidence="2">The sequence shown here is derived from an EMBL/GenBank/DDBJ whole genome shotgun (WGS) entry which is preliminary data.</text>
</comment>
<evidence type="ECO:0000256" key="1">
    <source>
        <dbReference type="SAM" id="Phobius"/>
    </source>
</evidence>
<dbReference type="EMBL" id="CAWYQH010000141">
    <property type="protein sequence ID" value="CAK8694923.1"/>
    <property type="molecule type" value="Genomic_DNA"/>
</dbReference>
<sequence length="64" mass="7136">MGRRNIVVLIFELRLMATLLINEKGLFKLKPNLGMEQLCPTSGLHAALFKVLYGPGVGIVVFYM</sequence>
<accession>A0ABP0GV29</accession>
<gene>
    <name evidence="2" type="ORF">CVLEPA_LOCUS28249</name>
</gene>
<organism evidence="2 3">
    <name type="scientific">Clavelina lepadiformis</name>
    <name type="common">Light-bulb sea squirt</name>
    <name type="synonym">Ascidia lepadiformis</name>
    <dbReference type="NCBI Taxonomy" id="159417"/>
    <lineage>
        <taxon>Eukaryota</taxon>
        <taxon>Metazoa</taxon>
        <taxon>Chordata</taxon>
        <taxon>Tunicata</taxon>
        <taxon>Ascidiacea</taxon>
        <taxon>Aplousobranchia</taxon>
        <taxon>Clavelinidae</taxon>
        <taxon>Clavelina</taxon>
    </lineage>
</organism>
<keyword evidence="1" id="KW-0812">Transmembrane</keyword>
<dbReference type="Proteomes" id="UP001642483">
    <property type="component" value="Unassembled WGS sequence"/>
</dbReference>
<protein>
    <submittedName>
        <fullName evidence="2">Uncharacterized protein</fullName>
    </submittedName>
</protein>
<feature type="transmembrane region" description="Helical" evidence="1">
    <location>
        <begin position="6"/>
        <end position="22"/>
    </location>
</feature>
<evidence type="ECO:0000313" key="2">
    <source>
        <dbReference type="EMBL" id="CAK8694923.1"/>
    </source>
</evidence>
<keyword evidence="1" id="KW-0472">Membrane</keyword>
<keyword evidence="1" id="KW-1133">Transmembrane helix</keyword>
<name>A0ABP0GV29_CLALP</name>
<evidence type="ECO:0000313" key="3">
    <source>
        <dbReference type="Proteomes" id="UP001642483"/>
    </source>
</evidence>
<proteinExistence type="predicted"/>